<organism evidence="2 3">
    <name type="scientific">Penicillium canescens</name>
    <dbReference type="NCBI Taxonomy" id="5083"/>
    <lineage>
        <taxon>Eukaryota</taxon>
        <taxon>Fungi</taxon>
        <taxon>Dikarya</taxon>
        <taxon>Ascomycota</taxon>
        <taxon>Pezizomycotina</taxon>
        <taxon>Eurotiomycetes</taxon>
        <taxon>Eurotiomycetidae</taxon>
        <taxon>Eurotiales</taxon>
        <taxon>Aspergillaceae</taxon>
        <taxon>Penicillium</taxon>
    </lineage>
</organism>
<keyword evidence="1" id="KW-1133">Transmembrane helix</keyword>
<feature type="transmembrane region" description="Helical" evidence="1">
    <location>
        <begin position="176"/>
        <end position="201"/>
    </location>
</feature>
<feature type="transmembrane region" description="Helical" evidence="1">
    <location>
        <begin position="112"/>
        <end position="133"/>
    </location>
</feature>
<reference evidence="2" key="1">
    <citation type="journal article" date="2023" name="IMA Fungus">
        <title>Comparative genomic study of the Penicillium genus elucidates a diverse pangenome and 15 lateral gene transfer events.</title>
        <authorList>
            <person name="Petersen C."/>
            <person name="Sorensen T."/>
            <person name="Nielsen M.R."/>
            <person name="Sondergaard T.E."/>
            <person name="Sorensen J.L."/>
            <person name="Fitzpatrick D.A."/>
            <person name="Frisvad J.C."/>
            <person name="Nielsen K.L."/>
        </authorList>
    </citation>
    <scope>NUCLEOTIDE SEQUENCE</scope>
    <source>
        <strain evidence="2">IBT 15450</strain>
    </source>
</reference>
<gene>
    <name evidence="2" type="ORF">N7460_012426</name>
</gene>
<feature type="transmembrane region" description="Helical" evidence="1">
    <location>
        <begin position="25"/>
        <end position="48"/>
    </location>
</feature>
<evidence type="ECO:0000313" key="3">
    <source>
        <dbReference type="Proteomes" id="UP001219568"/>
    </source>
</evidence>
<evidence type="ECO:0000256" key="1">
    <source>
        <dbReference type="SAM" id="Phobius"/>
    </source>
</evidence>
<keyword evidence="1" id="KW-0812">Transmembrane</keyword>
<proteinExistence type="predicted"/>
<accession>A0AAD6I2A9</accession>
<feature type="transmembrane region" description="Helical" evidence="1">
    <location>
        <begin position="213"/>
        <end position="237"/>
    </location>
</feature>
<name>A0AAD6I2A9_PENCN</name>
<evidence type="ECO:0000313" key="2">
    <source>
        <dbReference type="EMBL" id="KAJ6027609.1"/>
    </source>
</evidence>
<comment type="caution">
    <text evidence="2">The sequence shown here is derived from an EMBL/GenBank/DDBJ whole genome shotgun (WGS) entry which is preliminary data.</text>
</comment>
<keyword evidence="1" id="KW-0472">Membrane</keyword>
<reference evidence="2" key="2">
    <citation type="submission" date="2023-01" db="EMBL/GenBank/DDBJ databases">
        <authorList>
            <person name="Petersen C."/>
        </authorList>
    </citation>
    <scope>NUCLEOTIDE SEQUENCE</scope>
    <source>
        <strain evidence="2">IBT 15450</strain>
    </source>
</reference>
<protein>
    <submittedName>
        <fullName evidence="2">Uncharacterized protein</fullName>
    </submittedName>
</protein>
<keyword evidence="3" id="KW-1185">Reference proteome</keyword>
<feature type="transmembrane region" description="Helical" evidence="1">
    <location>
        <begin position="249"/>
        <end position="270"/>
    </location>
</feature>
<dbReference type="AlphaFoldDB" id="A0AAD6I2A9"/>
<feature type="transmembrane region" description="Helical" evidence="1">
    <location>
        <begin position="78"/>
        <end position="100"/>
    </location>
</feature>
<feature type="transmembrane region" description="Helical" evidence="1">
    <location>
        <begin position="145"/>
        <end position="164"/>
    </location>
</feature>
<sequence>MATMQHETRTDHVALKDKTLGPISILAPFSALIISVTLVIYFLIRFYVLEGFLIRRAYGSIYTDMSELNRRGFINHHIAGFTKIVILIVAAYPFICVTFGKATFQTAYAHGSVVTMGDILVVVAQTLIAMYIFELLYRAKLSPVAVMHHIGTILIGQTAIAISLRPVREPDAEIEFVLCTVWGAFDIISEFFPHVAIILYRVFPKRHHFLSRVFLLSCFSTAVGTFSETVVTMWLFGSLWSRWRLAFKVVTPLLHIAFSAAQIHGSLVFWRMYRRQQRYMSNEGEDIEKDESPDMKLYEMSGRPGEGRTKAGITGSNNTLELFHVDSVTPMVR</sequence>
<dbReference type="EMBL" id="JAQJZL010000015">
    <property type="protein sequence ID" value="KAJ6027609.1"/>
    <property type="molecule type" value="Genomic_DNA"/>
</dbReference>
<dbReference type="Proteomes" id="UP001219568">
    <property type="component" value="Unassembled WGS sequence"/>
</dbReference>